<accession>A0A7C3VK59</accession>
<dbReference type="GO" id="GO:0006355">
    <property type="term" value="P:regulation of DNA-templated transcription"/>
    <property type="evidence" value="ECO:0007669"/>
    <property type="project" value="TreeGrafter"/>
</dbReference>
<evidence type="ECO:0000256" key="2">
    <source>
        <dbReference type="ARBA" id="ARBA00023012"/>
    </source>
</evidence>
<feature type="modified residue" description="4-aspartylphosphate" evidence="6">
    <location>
        <position position="65"/>
    </location>
</feature>
<evidence type="ECO:0000259" key="7">
    <source>
        <dbReference type="PROSITE" id="PS50110"/>
    </source>
</evidence>
<dbReference type="InterPro" id="IPR011006">
    <property type="entry name" value="CheY-like_superfamily"/>
</dbReference>
<evidence type="ECO:0000256" key="6">
    <source>
        <dbReference type="PROSITE-ProRule" id="PRU00169"/>
    </source>
</evidence>
<feature type="domain" description="Response regulatory" evidence="7">
    <location>
        <begin position="7"/>
        <end position="130"/>
    </location>
</feature>
<dbReference type="SMART" id="SM00448">
    <property type="entry name" value="REC"/>
    <property type="match status" value="1"/>
</dbReference>
<dbReference type="InterPro" id="IPR039420">
    <property type="entry name" value="WalR-like"/>
</dbReference>
<keyword evidence="5" id="KW-0804">Transcription</keyword>
<evidence type="ECO:0000256" key="4">
    <source>
        <dbReference type="ARBA" id="ARBA00023125"/>
    </source>
</evidence>
<keyword evidence="3" id="KW-0805">Transcription regulation</keyword>
<sequence length="295" mass="32919">MSTDICQVLLIEDDPTFALLVERLLSKYPASSLAKGNYFQVTRASTLLAGLEQLAQGCFDVVLLDLMLPDSQGLDTLGQVLARFPKVPVVVQTGADDEPIVVQAFQMGAHGYLPKHNMDGNLLVYAIRLAIERQLQINRFEENYQQEPDSELQGLEELANSVRTTIASRMFGAQPLREGWPDLFQEFVSEYSKLMDLALEQQTYKVEHNISQKLNAMAEKLGLLKAGPRDVVDIHTKALRQKTQNANLAKAQAYVGEGRLMVLELMGYLTSFYRKYYIGLSNIKIIQSTASGEIG</sequence>
<keyword evidence="4" id="KW-0238">DNA-binding</keyword>
<dbReference type="GO" id="GO:0000976">
    <property type="term" value="F:transcription cis-regulatory region binding"/>
    <property type="evidence" value="ECO:0007669"/>
    <property type="project" value="TreeGrafter"/>
</dbReference>
<dbReference type="PANTHER" id="PTHR48111">
    <property type="entry name" value="REGULATOR OF RPOS"/>
    <property type="match status" value="1"/>
</dbReference>
<proteinExistence type="predicted"/>
<evidence type="ECO:0000313" key="8">
    <source>
        <dbReference type="EMBL" id="HGF99697.1"/>
    </source>
</evidence>
<dbReference type="SUPFAM" id="SSF52172">
    <property type="entry name" value="CheY-like"/>
    <property type="match status" value="1"/>
</dbReference>
<protein>
    <submittedName>
        <fullName evidence="8">Response regulator</fullName>
    </submittedName>
</protein>
<reference evidence="8" key="1">
    <citation type="journal article" date="2020" name="mSystems">
        <title>Genome- and Community-Level Interaction Insights into Carbon Utilization and Element Cycling Functions of Hydrothermarchaeota in Hydrothermal Sediment.</title>
        <authorList>
            <person name="Zhou Z."/>
            <person name="Liu Y."/>
            <person name="Xu W."/>
            <person name="Pan J."/>
            <person name="Luo Z.H."/>
            <person name="Li M."/>
        </authorList>
    </citation>
    <scope>NUCLEOTIDE SEQUENCE [LARGE SCALE GENOMIC DNA]</scope>
    <source>
        <strain evidence="8">SpSt-374</strain>
    </source>
</reference>
<dbReference type="Pfam" id="PF00072">
    <property type="entry name" value="Response_reg"/>
    <property type="match status" value="1"/>
</dbReference>
<dbReference type="CDD" id="cd00156">
    <property type="entry name" value="REC"/>
    <property type="match status" value="1"/>
</dbReference>
<comment type="caution">
    <text evidence="8">The sequence shown here is derived from an EMBL/GenBank/DDBJ whole genome shotgun (WGS) entry which is preliminary data.</text>
</comment>
<dbReference type="EMBL" id="DSPX01000030">
    <property type="protein sequence ID" value="HGF99697.1"/>
    <property type="molecule type" value="Genomic_DNA"/>
</dbReference>
<gene>
    <name evidence="8" type="ORF">ENR15_03265</name>
</gene>
<keyword evidence="1 6" id="KW-0597">Phosphoprotein</keyword>
<dbReference type="AlphaFoldDB" id="A0A7C3VK59"/>
<dbReference type="GO" id="GO:0000156">
    <property type="term" value="F:phosphorelay response regulator activity"/>
    <property type="evidence" value="ECO:0007669"/>
    <property type="project" value="TreeGrafter"/>
</dbReference>
<organism evidence="8">
    <name type="scientific">Planktothricoides sp. SpSt-374</name>
    <dbReference type="NCBI Taxonomy" id="2282167"/>
    <lineage>
        <taxon>Bacteria</taxon>
        <taxon>Bacillati</taxon>
        <taxon>Cyanobacteriota</taxon>
        <taxon>Cyanophyceae</taxon>
        <taxon>Oscillatoriophycideae</taxon>
        <taxon>Oscillatoriales</taxon>
        <taxon>Oscillatoriaceae</taxon>
        <taxon>Planktothricoides</taxon>
    </lineage>
</organism>
<dbReference type="Gene3D" id="3.40.50.2300">
    <property type="match status" value="1"/>
</dbReference>
<name>A0A7C3VK59_9CYAN</name>
<evidence type="ECO:0000256" key="1">
    <source>
        <dbReference type="ARBA" id="ARBA00022553"/>
    </source>
</evidence>
<dbReference type="GO" id="GO:0032993">
    <property type="term" value="C:protein-DNA complex"/>
    <property type="evidence" value="ECO:0007669"/>
    <property type="project" value="TreeGrafter"/>
</dbReference>
<evidence type="ECO:0000256" key="5">
    <source>
        <dbReference type="ARBA" id="ARBA00023163"/>
    </source>
</evidence>
<dbReference type="GO" id="GO:0005829">
    <property type="term" value="C:cytosol"/>
    <property type="evidence" value="ECO:0007669"/>
    <property type="project" value="TreeGrafter"/>
</dbReference>
<dbReference type="PANTHER" id="PTHR48111:SF21">
    <property type="entry name" value="DNA-BINDING DUAL MASTER TRANSCRIPTIONAL REGULATOR RPAA"/>
    <property type="match status" value="1"/>
</dbReference>
<dbReference type="PROSITE" id="PS50110">
    <property type="entry name" value="RESPONSE_REGULATORY"/>
    <property type="match status" value="1"/>
</dbReference>
<dbReference type="InterPro" id="IPR001789">
    <property type="entry name" value="Sig_transdc_resp-reg_receiver"/>
</dbReference>
<evidence type="ECO:0000256" key="3">
    <source>
        <dbReference type="ARBA" id="ARBA00023015"/>
    </source>
</evidence>
<keyword evidence="2" id="KW-0902">Two-component regulatory system</keyword>